<dbReference type="InterPro" id="IPR001078">
    <property type="entry name" value="2-oxoacid_DH_actylTfrase"/>
</dbReference>
<dbReference type="PROSITE" id="PS51826">
    <property type="entry name" value="PSBD"/>
    <property type="match status" value="1"/>
</dbReference>
<dbReference type="InterPro" id="IPR045257">
    <property type="entry name" value="E2/Pdx1"/>
</dbReference>
<organism evidence="7 8">
    <name type="scientific">Dongia sedimenti</name>
    <dbReference type="NCBI Taxonomy" id="3064282"/>
    <lineage>
        <taxon>Bacteria</taxon>
        <taxon>Pseudomonadati</taxon>
        <taxon>Pseudomonadota</taxon>
        <taxon>Alphaproteobacteria</taxon>
        <taxon>Rhodospirillales</taxon>
        <taxon>Dongiaceae</taxon>
        <taxon>Dongia</taxon>
    </lineage>
</organism>
<evidence type="ECO:0000313" key="7">
    <source>
        <dbReference type="EMBL" id="MDQ7250490.1"/>
    </source>
</evidence>
<accession>A0ABU0YRZ3</accession>
<comment type="caution">
    <text evidence="7">The sequence shown here is derived from an EMBL/GenBank/DDBJ whole genome shotgun (WGS) entry which is preliminary data.</text>
</comment>
<dbReference type="EC" id="2.3.1.-" evidence="4"/>
<name>A0ABU0YRZ3_9PROT</name>
<dbReference type="Gene3D" id="3.30.559.10">
    <property type="entry name" value="Chloramphenicol acetyltransferase-like domain"/>
    <property type="match status" value="1"/>
</dbReference>
<dbReference type="PANTHER" id="PTHR23151">
    <property type="entry name" value="DIHYDROLIPOAMIDE ACETYL/SUCCINYL-TRANSFERASE-RELATED"/>
    <property type="match status" value="1"/>
</dbReference>
<dbReference type="InterPro" id="IPR004167">
    <property type="entry name" value="PSBD"/>
</dbReference>
<dbReference type="InterPro" id="IPR003016">
    <property type="entry name" value="2-oxoA_DH_lipoyl-BS"/>
</dbReference>
<keyword evidence="4 7" id="KW-0808">Transferase</keyword>
<keyword evidence="4 7" id="KW-0012">Acyltransferase</keyword>
<sequence length="383" mass="40470">MPSLGADMDAGTLTEWLKHPGDAIKRGDVIAVVETQKGAIEIEAFEEGVLDRPLVELGTKVPVGTPLAFIRTAGAPAPSPVPSEIKLPETPATKPVAPPIAVSVAPPAIGRRVSPAARKIAAEHGLSLEGLKGTGPGGAIISTDLPQAARAAEPRAAKKPGIDLGEMRKAIAAAMARSKREIPHYYLSHPIDLTTAQQWLADINAGREPPERILLAALLSKAVALALHAFPEMNGFYQDGAFRPSRPIHLGTAIAIRGGGLVAPAIRDADTLTLDGLMAALRDLVARTRAGRLRSSELFDPTITVSSLGERGVERLYGVIYPPQVAIIGFGTPAPLPRVVDGKVEPRLMMTATLAADHRVSDGHRGALFLLEIERRLQQPDTL</sequence>
<feature type="domain" description="Lipoyl-binding" evidence="5">
    <location>
        <begin position="1"/>
        <end position="71"/>
    </location>
</feature>
<dbReference type="Proteomes" id="UP001230156">
    <property type="component" value="Unassembled WGS sequence"/>
</dbReference>
<keyword evidence="8" id="KW-1185">Reference proteome</keyword>
<dbReference type="EMBL" id="JAUYVI010000007">
    <property type="protein sequence ID" value="MDQ7250490.1"/>
    <property type="molecule type" value="Genomic_DNA"/>
</dbReference>
<evidence type="ECO:0000313" key="8">
    <source>
        <dbReference type="Proteomes" id="UP001230156"/>
    </source>
</evidence>
<evidence type="ECO:0000256" key="1">
    <source>
        <dbReference type="ARBA" id="ARBA00001938"/>
    </source>
</evidence>
<evidence type="ECO:0000256" key="3">
    <source>
        <dbReference type="ARBA" id="ARBA00022823"/>
    </source>
</evidence>
<dbReference type="Pfam" id="PF02817">
    <property type="entry name" value="E3_binding"/>
    <property type="match status" value="1"/>
</dbReference>
<dbReference type="PANTHER" id="PTHR23151:SF90">
    <property type="entry name" value="DIHYDROLIPOYLLYSINE-RESIDUE ACETYLTRANSFERASE COMPONENT OF PYRUVATE DEHYDROGENASE COMPLEX, MITOCHONDRIAL-RELATED"/>
    <property type="match status" value="1"/>
</dbReference>
<protein>
    <recommendedName>
        <fullName evidence="4">Dihydrolipoamide acetyltransferase component of pyruvate dehydrogenase complex</fullName>
        <ecNumber evidence="4">2.3.1.-</ecNumber>
    </recommendedName>
</protein>
<reference evidence="8" key="1">
    <citation type="submission" date="2023-08" db="EMBL/GenBank/DDBJ databases">
        <title>Rhodospirillaceae gen. nov., a novel taxon isolated from the Yangtze River Yuezi River estuary sludge.</title>
        <authorList>
            <person name="Ruan L."/>
        </authorList>
    </citation>
    <scope>NUCLEOTIDE SEQUENCE [LARGE SCALE GENOMIC DNA]</scope>
    <source>
        <strain evidence="8">R-7</strain>
    </source>
</reference>
<feature type="domain" description="Peripheral subunit-binding (PSBD)" evidence="6">
    <location>
        <begin position="112"/>
        <end position="149"/>
    </location>
</feature>
<dbReference type="SUPFAM" id="SSF47005">
    <property type="entry name" value="Peripheral subunit-binding domain of 2-oxo acid dehydrogenase complex"/>
    <property type="match status" value="1"/>
</dbReference>
<evidence type="ECO:0000259" key="6">
    <source>
        <dbReference type="PROSITE" id="PS51826"/>
    </source>
</evidence>
<dbReference type="SUPFAM" id="SSF52777">
    <property type="entry name" value="CoA-dependent acyltransferases"/>
    <property type="match status" value="1"/>
</dbReference>
<keyword evidence="3 4" id="KW-0450">Lipoyl</keyword>
<dbReference type="Gene3D" id="4.10.320.10">
    <property type="entry name" value="E3-binding domain"/>
    <property type="match status" value="1"/>
</dbReference>
<dbReference type="SUPFAM" id="SSF51230">
    <property type="entry name" value="Single hybrid motif"/>
    <property type="match status" value="1"/>
</dbReference>
<comment type="similarity">
    <text evidence="2 4">Belongs to the 2-oxoacid dehydrogenase family.</text>
</comment>
<proteinExistence type="inferred from homology"/>
<comment type="cofactor">
    <cofactor evidence="1 4">
        <name>(R)-lipoate</name>
        <dbReference type="ChEBI" id="CHEBI:83088"/>
    </cofactor>
</comment>
<dbReference type="PROSITE" id="PS00189">
    <property type="entry name" value="LIPOYL"/>
    <property type="match status" value="1"/>
</dbReference>
<dbReference type="Pfam" id="PF00198">
    <property type="entry name" value="2-oxoacid_dh"/>
    <property type="match status" value="1"/>
</dbReference>
<gene>
    <name evidence="7" type="ORF">Q8A70_22560</name>
</gene>
<dbReference type="InterPro" id="IPR023213">
    <property type="entry name" value="CAT-like_dom_sf"/>
</dbReference>
<dbReference type="Pfam" id="PF00364">
    <property type="entry name" value="Biotin_lipoyl"/>
    <property type="match status" value="1"/>
</dbReference>
<dbReference type="CDD" id="cd06849">
    <property type="entry name" value="lipoyl_domain"/>
    <property type="match status" value="1"/>
</dbReference>
<dbReference type="InterPro" id="IPR011053">
    <property type="entry name" value="Single_hybrid_motif"/>
</dbReference>
<evidence type="ECO:0000256" key="2">
    <source>
        <dbReference type="ARBA" id="ARBA00007317"/>
    </source>
</evidence>
<dbReference type="PROSITE" id="PS50968">
    <property type="entry name" value="BIOTINYL_LIPOYL"/>
    <property type="match status" value="1"/>
</dbReference>
<dbReference type="InterPro" id="IPR000089">
    <property type="entry name" value="Biotin_lipoyl"/>
</dbReference>
<evidence type="ECO:0000256" key="4">
    <source>
        <dbReference type="RuleBase" id="RU003423"/>
    </source>
</evidence>
<dbReference type="Gene3D" id="2.40.50.100">
    <property type="match status" value="1"/>
</dbReference>
<evidence type="ECO:0000259" key="5">
    <source>
        <dbReference type="PROSITE" id="PS50968"/>
    </source>
</evidence>
<dbReference type="GO" id="GO:0016746">
    <property type="term" value="F:acyltransferase activity"/>
    <property type="evidence" value="ECO:0007669"/>
    <property type="project" value="UniProtKB-KW"/>
</dbReference>
<dbReference type="RefSeq" id="WP_379959826.1">
    <property type="nucleotide sequence ID" value="NZ_JAUYVI010000007.1"/>
</dbReference>
<dbReference type="InterPro" id="IPR036625">
    <property type="entry name" value="E3-bd_dom_sf"/>
</dbReference>